<dbReference type="InterPro" id="IPR036322">
    <property type="entry name" value="WD40_repeat_dom_sf"/>
</dbReference>
<dbReference type="Pfam" id="PF12937">
    <property type="entry name" value="F-box-like"/>
    <property type="match status" value="1"/>
</dbReference>
<dbReference type="InterPro" id="IPR015943">
    <property type="entry name" value="WD40/YVTN_repeat-like_dom_sf"/>
</dbReference>
<dbReference type="SUPFAM" id="SSF50978">
    <property type="entry name" value="WD40 repeat-like"/>
    <property type="match status" value="1"/>
</dbReference>
<evidence type="ECO:0000256" key="2">
    <source>
        <dbReference type="ARBA" id="ARBA00022737"/>
    </source>
</evidence>
<dbReference type="SMART" id="SM00320">
    <property type="entry name" value="WD40"/>
    <property type="match status" value="6"/>
</dbReference>
<dbReference type="PROSITE" id="PS50181">
    <property type="entry name" value="FBOX"/>
    <property type="match status" value="1"/>
</dbReference>
<feature type="compositionally biased region" description="Basic and acidic residues" evidence="4">
    <location>
        <begin position="714"/>
        <end position="733"/>
    </location>
</feature>
<gene>
    <name evidence="6" type="ORF">KFL_009810010</name>
</gene>
<feature type="region of interest" description="Disordered" evidence="4">
    <location>
        <begin position="679"/>
        <end position="788"/>
    </location>
</feature>
<keyword evidence="7" id="KW-1185">Reference proteome</keyword>
<accession>A0A1Y1IU23</accession>
<feature type="compositionally biased region" description="Basic residues" evidence="4">
    <location>
        <begin position="603"/>
        <end position="618"/>
    </location>
</feature>
<protein>
    <submittedName>
        <fullName evidence="6">F-box and WD-40 protein</fullName>
    </submittedName>
</protein>
<name>A0A1Y1IU23_KLENI</name>
<dbReference type="EMBL" id="DF237930">
    <property type="protein sequence ID" value="GAQ92326.1"/>
    <property type="molecule type" value="Genomic_DNA"/>
</dbReference>
<keyword evidence="1 3" id="KW-0853">WD repeat</keyword>
<evidence type="ECO:0000256" key="1">
    <source>
        <dbReference type="ARBA" id="ARBA00022574"/>
    </source>
</evidence>
<dbReference type="InterPro" id="IPR001810">
    <property type="entry name" value="F-box_dom"/>
</dbReference>
<dbReference type="OMA" id="PNRINTF"/>
<dbReference type="PROSITE" id="PS50082">
    <property type="entry name" value="WD_REPEATS_2"/>
    <property type="match status" value="1"/>
</dbReference>
<proteinExistence type="predicted"/>
<dbReference type="PANTHER" id="PTHR19855">
    <property type="entry name" value="WD40 REPEAT PROTEIN 12, 37"/>
    <property type="match status" value="1"/>
</dbReference>
<dbReference type="PROSITE" id="PS00678">
    <property type="entry name" value="WD_REPEATS_1"/>
    <property type="match status" value="1"/>
</dbReference>
<evidence type="ECO:0000256" key="4">
    <source>
        <dbReference type="SAM" id="MobiDB-lite"/>
    </source>
</evidence>
<feature type="region of interest" description="Disordered" evidence="4">
    <location>
        <begin position="173"/>
        <end position="206"/>
    </location>
</feature>
<evidence type="ECO:0000256" key="3">
    <source>
        <dbReference type="PROSITE-ProRule" id="PRU00221"/>
    </source>
</evidence>
<feature type="compositionally biased region" description="Polar residues" evidence="4">
    <location>
        <begin position="183"/>
        <end position="194"/>
    </location>
</feature>
<evidence type="ECO:0000313" key="6">
    <source>
        <dbReference type="EMBL" id="GAQ92326.1"/>
    </source>
</evidence>
<dbReference type="PROSITE" id="PS50294">
    <property type="entry name" value="WD_REPEATS_REGION"/>
    <property type="match status" value="1"/>
</dbReference>
<dbReference type="STRING" id="105231.A0A1Y1IU23"/>
<dbReference type="SUPFAM" id="SSF81383">
    <property type="entry name" value="F-box domain"/>
    <property type="match status" value="1"/>
</dbReference>
<feature type="compositionally biased region" description="Basic and acidic residues" evidence="4">
    <location>
        <begin position="743"/>
        <end position="763"/>
    </location>
</feature>
<dbReference type="Proteomes" id="UP000054558">
    <property type="component" value="Unassembled WGS sequence"/>
</dbReference>
<dbReference type="InterPro" id="IPR019775">
    <property type="entry name" value="WD40_repeat_CS"/>
</dbReference>
<dbReference type="InterPro" id="IPR036047">
    <property type="entry name" value="F-box-like_dom_sf"/>
</dbReference>
<organism evidence="6 7">
    <name type="scientific">Klebsormidium nitens</name>
    <name type="common">Green alga</name>
    <name type="synonym">Ulothrix nitens</name>
    <dbReference type="NCBI Taxonomy" id="105231"/>
    <lineage>
        <taxon>Eukaryota</taxon>
        <taxon>Viridiplantae</taxon>
        <taxon>Streptophyta</taxon>
        <taxon>Klebsormidiophyceae</taxon>
        <taxon>Klebsormidiales</taxon>
        <taxon>Klebsormidiaceae</taxon>
        <taxon>Klebsormidium</taxon>
    </lineage>
</organism>
<dbReference type="PANTHER" id="PTHR19855:SF19">
    <property type="entry name" value="OS04G0619700 PROTEIN"/>
    <property type="match status" value="1"/>
</dbReference>
<keyword evidence="2" id="KW-0677">Repeat</keyword>
<feature type="domain" description="F-box" evidence="5">
    <location>
        <begin position="234"/>
        <end position="280"/>
    </location>
</feature>
<dbReference type="Pfam" id="PF00400">
    <property type="entry name" value="WD40"/>
    <property type="match status" value="2"/>
</dbReference>
<dbReference type="AlphaFoldDB" id="A0A1Y1IU23"/>
<dbReference type="Gene3D" id="1.20.1280.50">
    <property type="match status" value="1"/>
</dbReference>
<evidence type="ECO:0000259" key="5">
    <source>
        <dbReference type="PROSITE" id="PS50181"/>
    </source>
</evidence>
<feature type="region of interest" description="Disordered" evidence="4">
    <location>
        <begin position="601"/>
        <end position="630"/>
    </location>
</feature>
<dbReference type="OrthoDB" id="190105at2759"/>
<reference evidence="6 7" key="1">
    <citation type="journal article" date="2014" name="Nat. Commun.">
        <title>Klebsormidium flaccidum genome reveals primary factors for plant terrestrial adaptation.</title>
        <authorList>
            <person name="Hori K."/>
            <person name="Maruyama F."/>
            <person name="Fujisawa T."/>
            <person name="Togashi T."/>
            <person name="Yamamoto N."/>
            <person name="Seo M."/>
            <person name="Sato S."/>
            <person name="Yamada T."/>
            <person name="Mori H."/>
            <person name="Tajima N."/>
            <person name="Moriyama T."/>
            <person name="Ikeuchi M."/>
            <person name="Watanabe M."/>
            <person name="Wada H."/>
            <person name="Kobayashi K."/>
            <person name="Saito M."/>
            <person name="Masuda T."/>
            <person name="Sasaki-Sekimoto Y."/>
            <person name="Mashiguchi K."/>
            <person name="Awai K."/>
            <person name="Shimojima M."/>
            <person name="Masuda S."/>
            <person name="Iwai M."/>
            <person name="Nobusawa T."/>
            <person name="Narise T."/>
            <person name="Kondo S."/>
            <person name="Saito H."/>
            <person name="Sato R."/>
            <person name="Murakawa M."/>
            <person name="Ihara Y."/>
            <person name="Oshima-Yamada Y."/>
            <person name="Ohtaka K."/>
            <person name="Satoh M."/>
            <person name="Sonobe K."/>
            <person name="Ishii M."/>
            <person name="Ohtani R."/>
            <person name="Kanamori-Sato M."/>
            <person name="Honoki R."/>
            <person name="Miyazaki D."/>
            <person name="Mochizuki H."/>
            <person name="Umetsu J."/>
            <person name="Higashi K."/>
            <person name="Shibata D."/>
            <person name="Kamiya Y."/>
            <person name="Sato N."/>
            <person name="Nakamura Y."/>
            <person name="Tabata S."/>
            <person name="Ida S."/>
            <person name="Kurokawa K."/>
            <person name="Ohta H."/>
        </authorList>
    </citation>
    <scope>NUCLEOTIDE SEQUENCE [LARGE SCALE GENOMIC DNA]</scope>
    <source>
        <strain evidence="6 7">NIES-2285</strain>
    </source>
</reference>
<dbReference type="InterPro" id="IPR001680">
    <property type="entry name" value="WD40_rpt"/>
</dbReference>
<evidence type="ECO:0000313" key="7">
    <source>
        <dbReference type="Proteomes" id="UP000054558"/>
    </source>
</evidence>
<dbReference type="Gene3D" id="2.130.10.10">
    <property type="entry name" value="YVTN repeat-like/Quinoprotein amine dehydrogenase"/>
    <property type="match status" value="2"/>
</dbReference>
<feature type="compositionally biased region" description="Basic residues" evidence="4">
    <location>
        <begin position="684"/>
        <end position="694"/>
    </location>
</feature>
<feature type="repeat" description="WD" evidence="3">
    <location>
        <begin position="333"/>
        <end position="374"/>
    </location>
</feature>
<sequence length="788" mass="84188">MAWRSELNYTFDGAADSAWDEDPHVQAVLKKDSASGRAPGSILTRRGQFSNEAAVVAAGCTPDLAETSEEATGKSWVERGLPWDGPHLRGARHARQEDSGAKSVVGVGRGTEMKRKGGLSSLAECADAGCSKKAQRQAGAGLSQGAMPVLAAGEESTTARGASLTLRSRGGADLPALEDATSPRVSLSSKSISHQGGDPVLDCPQHSRLGSSLPALDVHKAGSPHHDGTSEAPPLLLADLPPALLLEVLSHLRAHDLSVVACVSRLFRGLAAESQGWKNFYCERWRPAHPLQGPPAEGAEAHVAPHGRSWKELYVEREVRSSSLIGTFRADLLHGHTASARCVKILPGSPIVASGGYDRSVRLWDLDTGMPLAMTAPLDETVRSVAIDHDSLAAGTSDGALRVWHASNACSHLFDLGGQVSLGSESSFSSPDRWWGHGGPVSCLALEEGRLYSGSWDMTAKVWATDASSDSVLRVFTHRDWVWALVVRRGTLLSTAGPDLYRWDVETGRLLTLRRRVHGQAHAVQGTRSGHFTFTAGDDGAVRLFDERLPSRKGNESGAEEAVVAWRPHAAAINALAFEDPWLVAASSDAQLSMLDARGYIHGPRRGPGHAPGPRHRAPAGPSGGPETGAVSRRLGAFATAALCVDLDGVRLVAGGEGPSHVLRVWDFSQALEIERRVQASRQSRQRQRQKKRHDNQESVERTAAGSSAGSRCGKQETGRSSKEGRARGDGHPRLHLARPHPLPREPLAKMSVHSERSKERGKGRGGALRGAEKASSDEVWQIKGRGR</sequence>